<keyword evidence="6 13" id="KW-0227">DNA damage</keyword>
<dbReference type="Pfam" id="PF02075">
    <property type="entry name" value="RuvC"/>
    <property type="match status" value="1"/>
</dbReference>
<organism evidence="15 16">
    <name type="scientific">Berkelbacteria bacterium GW2011_GWA1_36_9</name>
    <dbReference type="NCBI Taxonomy" id="1618331"/>
    <lineage>
        <taxon>Bacteria</taxon>
        <taxon>Candidatus Berkelbacteria</taxon>
    </lineage>
</organism>
<dbReference type="GO" id="GO:0006281">
    <property type="term" value="P:DNA repair"/>
    <property type="evidence" value="ECO:0007669"/>
    <property type="project" value="UniProtKB-UniRule"/>
</dbReference>
<dbReference type="GO" id="GO:0003677">
    <property type="term" value="F:DNA binding"/>
    <property type="evidence" value="ECO:0007669"/>
    <property type="project" value="UniProtKB-KW"/>
</dbReference>
<proteinExistence type="inferred from homology"/>
<dbReference type="NCBIfam" id="NF000711">
    <property type="entry name" value="PRK00039.2-1"/>
    <property type="match status" value="1"/>
</dbReference>
<keyword evidence="11 13" id="KW-0234">DNA repair</keyword>
<gene>
    <name evidence="13" type="primary">ruvC</name>
    <name evidence="15" type="ORF">US31_C0013G0020</name>
</gene>
<evidence type="ECO:0000256" key="14">
    <source>
        <dbReference type="NCBIfam" id="TIGR00228"/>
    </source>
</evidence>
<feature type="active site" evidence="13">
    <location>
        <position position="69"/>
    </location>
</feature>
<dbReference type="GO" id="GO:0005737">
    <property type="term" value="C:cytoplasm"/>
    <property type="evidence" value="ECO:0007669"/>
    <property type="project" value="UniProtKB-SubCell"/>
</dbReference>
<dbReference type="EC" id="3.1.21.10" evidence="13 14"/>
<dbReference type="AlphaFoldDB" id="A0A0G0FJD8"/>
<comment type="caution">
    <text evidence="15">The sequence shown here is derived from an EMBL/GenBank/DDBJ whole genome shotgun (WGS) entry which is preliminary data.</text>
</comment>
<dbReference type="GO" id="GO:0000287">
    <property type="term" value="F:magnesium ion binding"/>
    <property type="evidence" value="ECO:0007669"/>
    <property type="project" value="UniProtKB-UniRule"/>
</dbReference>
<protein>
    <recommendedName>
        <fullName evidence="13 14">Crossover junction endodeoxyribonuclease RuvC</fullName>
        <ecNumber evidence="13 14">3.1.21.10</ecNumber>
    </recommendedName>
    <alternativeName>
        <fullName evidence="13">Holliday junction nuclease RuvC</fullName>
    </alternativeName>
    <alternativeName>
        <fullName evidence="13">Holliday junction resolvase RuvC</fullName>
    </alternativeName>
</protein>
<name>A0A0G0FJD8_9BACT</name>
<dbReference type="GO" id="GO:0008821">
    <property type="term" value="F:crossover junction DNA endonuclease activity"/>
    <property type="evidence" value="ECO:0007669"/>
    <property type="project" value="UniProtKB-UniRule"/>
</dbReference>
<dbReference type="InterPro" id="IPR012337">
    <property type="entry name" value="RNaseH-like_sf"/>
</dbReference>
<feature type="active site" evidence="13">
    <location>
        <position position="7"/>
    </location>
</feature>
<comment type="similarity">
    <text evidence="1 13">Belongs to the RuvC family.</text>
</comment>
<comment type="catalytic activity">
    <reaction evidence="12 13">
        <text>Endonucleolytic cleavage at a junction such as a reciprocal single-stranded crossover between two homologous DNA duplexes (Holliday junction).</text>
        <dbReference type="EC" id="3.1.21.10"/>
    </reaction>
</comment>
<keyword evidence="10 13" id="KW-0233">DNA recombination</keyword>
<dbReference type="Proteomes" id="UP000034508">
    <property type="component" value="Unassembled WGS sequence"/>
</dbReference>
<feature type="binding site" evidence="13">
    <location>
        <position position="150"/>
    </location>
    <ligand>
        <name>Mg(2+)</name>
        <dbReference type="ChEBI" id="CHEBI:18420"/>
        <label>1</label>
    </ligand>
</feature>
<dbReference type="NCBIfam" id="TIGR00228">
    <property type="entry name" value="ruvC"/>
    <property type="match status" value="1"/>
</dbReference>
<evidence type="ECO:0000313" key="16">
    <source>
        <dbReference type="Proteomes" id="UP000034508"/>
    </source>
</evidence>
<evidence type="ECO:0000256" key="11">
    <source>
        <dbReference type="ARBA" id="ARBA00023204"/>
    </source>
</evidence>
<evidence type="ECO:0000256" key="1">
    <source>
        <dbReference type="ARBA" id="ARBA00009518"/>
    </source>
</evidence>
<evidence type="ECO:0000256" key="7">
    <source>
        <dbReference type="ARBA" id="ARBA00022801"/>
    </source>
</evidence>
<dbReference type="InterPro" id="IPR036397">
    <property type="entry name" value="RNaseH_sf"/>
</dbReference>
<evidence type="ECO:0000256" key="8">
    <source>
        <dbReference type="ARBA" id="ARBA00022842"/>
    </source>
</evidence>
<feature type="binding site" evidence="13">
    <location>
        <position position="7"/>
    </location>
    <ligand>
        <name>Mg(2+)</name>
        <dbReference type="ChEBI" id="CHEBI:18420"/>
        <label>1</label>
    </ligand>
</feature>
<comment type="function">
    <text evidence="13">The RuvA-RuvB-RuvC complex processes Holliday junction (HJ) DNA during genetic recombination and DNA repair. Endonuclease that resolves HJ intermediates. Cleaves cruciform DNA by making single-stranded nicks across the HJ at symmetrical positions within the homologous arms, yielding a 5'-phosphate and a 3'-hydroxyl group; requires a central core of homology in the junction. The consensus cleavage sequence is 5'-(A/T)TT(C/G)-3'. Cleavage occurs on the 3'-side of the TT dinucleotide at the point of strand exchange. HJ branch migration catalyzed by RuvA-RuvB allows RuvC to scan DNA until it finds its consensus sequence, where it cleaves and resolves the cruciform DNA.</text>
</comment>
<dbReference type="PRINTS" id="PR00696">
    <property type="entry name" value="RSOLVASERUVC"/>
</dbReference>
<evidence type="ECO:0000256" key="6">
    <source>
        <dbReference type="ARBA" id="ARBA00022763"/>
    </source>
</evidence>
<dbReference type="CDD" id="cd16962">
    <property type="entry name" value="RuvC"/>
    <property type="match status" value="1"/>
</dbReference>
<sequence length="172" mass="19305">MRILGIDPGSARCGWGVIDVLEKDGSLSWVAHGCIETDKLMRDCERLNRVFNDIISLIDRYKPDQVSLELLFMFNNQKTVMKISEARGVILLACAKSELALQTYEYTPMQVKLAVTGYGRSDKKQVMEEVIKALNPQRGISSGKKDGFDDAADALAVAMARYHKYIEEDKIV</sequence>
<evidence type="ECO:0000256" key="13">
    <source>
        <dbReference type="HAMAP-Rule" id="MF_00034"/>
    </source>
</evidence>
<dbReference type="EMBL" id="LBSM01000013">
    <property type="protein sequence ID" value="KKQ17937.1"/>
    <property type="molecule type" value="Genomic_DNA"/>
</dbReference>
<evidence type="ECO:0000256" key="9">
    <source>
        <dbReference type="ARBA" id="ARBA00023125"/>
    </source>
</evidence>
<evidence type="ECO:0000256" key="4">
    <source>
        <dbReference type="ARBA" id="ARBA00022723"/>
    </source>
</evidence>
<dbReference type="HAMAP" id="MF_00034">
    <property type="entry name" value="RuvC"/>
    <property type="match status" value="1"/>
</dbReference>
<comment type="subunit">
    <text evidence="13">Homodimer which binds Holliday junction (HJ) DNA. The HJ becomes 2-fold symmetrical on binding to RuvC with unstacked arms; it has a different conformation from HJ DNA in complex with RuvA. In the full resolvosome a probable DNA-RuvA(4)-RuvB(12)-RuvC(2) complex forms which resolves the HJ.</text>
</comment>
<comment type="cofactor">
    <cofactor evidence="13">
        <name>Mg(2+)</name>
        <dbReference type="ChEBI" id="CHEBI:18420"/>
    </cofactor>
    <text evidence="13">Binds 2 Mg(2+) ion per subunit.</text>
</comment>
<evidence type="ECO:0000256" key="10">
    <source>
        <dbReference type="ARBA" id="ARBA00023172"/>
    </source>
</evidence>
<evidence type="ECO:0000313" key="15">
    <source>
        <dbReference type="EMBL" id="KKQ17937.1"/>
    </source>
</evidence>
<keyword evidence="7 13" id="KW-0378">Hydrolase</keyword>
<evidence type="ECO:0000256" key="3">
    <source>
        <dbReference type="ARBA" id="ARBA00022722"/>
    </source>
</evidence>
<keyword evidence="8 13" id="KW-0460">Magnesium</keyword>
<evidence type="ECO:0000256" key="12">
    <source>
        <dbReference type="ARBA" id="ARBA00029354"/>
    </source>
</evidence>
<keyword evidence="2 13" id="KW-0963">Cytoplasm</keyword>
<keyword evidence="4 13" id="KW-0479">Metal-binding</keyword>
<dbReference type="FunFam" id="3.30.420.10:FF:000002">
    <property type="entry name" value="Crossover junction endodeoxyribonuclease RuvC"/>
    <property type="match status" value="1"/>
</dbReference>
<feature type="active site" evidence="13">
    <location>
        <position position="150"/>
    </location>
</feature>
<accession>A0A0G0FJD8</accession>
<comment type="subcellular location">
    <subcellularLocation>
        <location evidence="13">Cytoplasm</location>
    </subcellularLocation>
</comment>
<dbReference type="InterPro" id="IPR002176">
    <property type="entry name" value="X-over_junc_endoDNase_RuvC"/>
</dbReference>
<dbReference type="GO" id="GO:0006310">
    <property type="term" value="P:DNA recombination"/>
    <property type="evidence" value="ECO:0007669"/>
    <property type="project" value="UniProtKB-UniRule"/>
</dbReference>
<keyword evidence="5 13" id="KW-0255">Endonuclease</keyword>
<dbReference type="GO" id="GO:0048476">
    <property type="term" value="C:Holliday junction resolvase complex"/>
    <property type="evidence" value="ECO:0007669"/>
    <property type="project" value="UniProtKB-UniRule"/>
</dbReference>
<evidence type="ECO:0000256" key="2">
    <source>
        <dbReference type="ARBA" id="ARBA00022490"/>
    </source>
</evidence>
<feature type="binding site" evidence="13">
    <location>
        <position position="69"/>
    </location>
    <ligand>
        <name>Mg(2+)</name>
        <dbReference type="ChEBI" id="CHEBI:18420"/>
        <label>2</label>
    </ligand>
</feature>
<dbReference type="SUPFAM" id="SSF53098">
    <property type="entry name" value="Ribonuclease H-like"/>
    <property type="match status" value="1"/>
</dbReference>
<dbReference type="PATRIC" id="fig|1618331.3.peg.706"/>
<dbReference type="Gene3D" id="3.30.420.10">
    <property type="entry name" value="Ribonuclease H-like superfamily/Ribonuclease H"/>
    <property type="match status" value="1"/>
</dbReference>
<dbReference type="PANTHER" id="PTHR30194:SF3">
    <property type="entry name" value="CROSSOVER JUNCTION ENDODEOXYRIBONUCLEASE RUVC"/>
    <property type="match status" value="1"/>
</dbReference>
<keyword evidence="3 13" id="KW-0540">Nuclease</keyword>
<dbReference type="PANTHER" id="PTHR30194">
    <property type="entry name" value="CROSSOVER JUNCTION ENDODEOXYRIBONUCLEASE RUVC"/>
    <property type="match status" value="1"/>
</dbReference>
<reference evidence="15 16" key="1">
    <citation type="journal article" date="2015" name="Nature">
        <title>rRNA introns, odd ribosomes, and small enigmatic genomes across a large radiation of phyla.</title>
        <authorList>
            <person name="Brown C.T."/>
            <person name="Hug L.A."/>
            <person name="Thomas B.C."/>
            <person name="Sharon I."/>
            <person name="Castelle C.J."/>
            <person name="Singh A."/>
            <person name="Wilkins M.J."/>
            <person name="Williams K.H."/>
            <person name="Banfield J.F."/>
        </authorList>
    </citation>
    <scope>NUCLEOTIDE SEQUENCE [LARGE SCALE GENOMIC DNA]</scope>
</reference>
<keyword evidence="9 13" id="KW-0238">DNA-binding</keyword>
<evidence type="ECO:0000256" key="5">
    <source>
        <dbReference type="ARBA" id="ARBA00022759"/>
    </source>
</evidence>